<feature type="region of interest" description="Disordered" evidence="1">
    <location>
        <begin position="145"/>
        <end position="199"/>
    </location>
</feature>
<evidence type="ECO:0000256" key="1">
    <source>
        <dbReference type="SAM" id="MobiDB-lite"/>
    </source>
</evidence>
<reference evidence="3" key="1">
    <citation type="submission" date="2022-10" db="EMBL/GenBank/DDBJ databases">
        <title>The complete genomes of actinobacterial strains from the NBC collection.</title>
        <authorList>
            <person name="Joergensen T.S."/>
            <person name="Alvarez Arevalo M."/>
            <person name="Sterndorff E.B."/>
            <person name="Faurdal D."/>
            <person name="Vuksanovic O."/>
            <person name="Mourched A.-S."/>
            <person name="Charusanti P."/>
            <person name="Shaw S."/>
            <person name="Blin K."/>
            <person name="Weber T."/>
        </authorList>
    </citation>
    <scope>NUCLEOTIDE SEQUENCE</scope>
    <source>
        <strain evidence="3">NBC_00189</strain>
    </source>
</reference>
<dbReference type="SUPFAM" id="SSF56645">
    <property type="entry name" value="Acyl-CoA dehydrogenase NM domain-like"/>
    <property type="match status" value="1"/>
</dbReference>
<evidence type="ECO:0000259" key="2">
    <source>
        <dbReference type="Pfam" id="PF02771"/>
    </source>
</evidence>
<organism evidence="3 4">
    <name type="scientific">Streptomyces tauricus</name>
    <dbReference type="NCBI Taxonomy" id="68274"/>
    <lineage>
        <taxon>Bacteria</taxon>
        <taxon>Bacillati</taxon>
        <taxon>Actinomycetota</taxon>
        <taxon>Actinomycetes</taxon>
        <taxon>Kitasatosporales</taxon>
        <taxon>Streptomycetaceae</taxon>
        <taxon>Streptomyces</taxon>
        <taxon>Streptomyces aurantiacus group</taxon>
    </lineage>
</organism>
<dbReference type="InterPro" id="IPR037069">
    <property type="entry name" value="AcylCoA_DH/ox_N_sf"/>
</dbReference>
<dbReference type="RefSeq" id="WP_328940228.1">
    <property type="nucleotide sequence ID" value="NZ_CP108133.1"/>
</dbReference>
<evidence type="ECO:0000313" key="4">
    <source>
        <dbReference type="Proteomes" id="UP001432166"/>
    </source>
</evidence>
<sequence>MAALGGLGTAIPEEYGGAGRGLTDLCLFLQESPYGLAPISGYGPTVISAAAYENFGTEVQKRTVLEGVVEGRVEAVSMSEPGPGSEVGWRSAWGCAWWNAKAGPSHYRGRAGIAARSPSGARGGRPAAARRRRAAAAGLQTTCRRNHGSRGVPATYPCRTRPAARPAPQDNRATGQPRFRRSHVRPGAAGGRRGFLRPR</sequence>
<accession>A0ABZ1JUK3</accession>
<dbReference type="Proteomes" id="UP001432166">
    <property type="component" value="Chromosome"/>
</dbReference>
<evidence type="ECO:0000313" key="3">
    <source>
        <dbReference type="EMBL" id="WTP55323.1"/>
    </source>
</evidence>
<gene>
    <name evidence="3" type="ORF">OG288_43440</name>
</gene>
<proteinExistence type="predicted"/>
<name>A0ABZ1JUK3_9ACTN</name>
<feature type="domain" description="Acyl-CoA dehydrogenase/oxidase N-terminal" evidence="2">
    <location>
        <begin position="1"/>
        <end position="71"/>
    </location>
</feature>
<dbReference type="Pfam" id="PF02771">
    <property type="entry name" value="Acyl-CoA_dh_N"/>
    <property type="match status" value="1"/>
</dbReference>
<dbReference type="InterPro" id="IPR013786">
    <property type="entry name" value="AcylCoA_DH/ox_N"/>
</dbReference>
<protein>
    <submittedName>
        <fullName evidence="3">Acyl-CoA dehydrogenase family protein</fullName>
    </submittedName>
</protein>
<keyword evidence="4" id="KW-1185">Reference proteome</keyword>
<feature type="compositionally biased region" description="Low complexity" evidence="1">
    <location>
        <begin position="153"/>
        <end position="168"/>
    </location>
</feature>
<dbReference type="InterPro" id="IPR009100">
    <property type="entry name" value="AcylCoA_DH/oxidase_NM_dom_sf"/>
</dbReference>
<dbReference type="Gene3D" id="1.10.540.10">
    <property type="entry name" value="Acyl-CoA dehydrogenase/oxidase, N-terminal domain"/>
    <property type="match status" value="1"/>
</dbReference>
<dbReference type="EMBL" id="CP108133">
    <property type="protein sequence ID" value="WTP55323.1"/>
    <property type="molecule type" value="Genomic_DNA"/>
</dbReference>